<name>A0A1X7UCA7_AMPQE</name>
<sequence length="52" mass="5723">ATINYLLKNLISRCFNSYSPICLLCTPSMGLTLKVLFVSVPLATASFLVTRQ</sequence>
<proteinExistence type="predicted"/>
<dbReference type="EnsemblMetazoa" id="Aqu2.1.25092_001">
    <property type="protein sequence ID" value="Aqu2.1.25092_001"/>
    <property type="gene ID" value="Aqu2.1.25092"/>
</dbReference>
<keyword evidence="1" id="KW-0812">Transmembrane</keyword>
<dbReference type="InParanoid" id="A0A1X7UCA7"/>
<evidence type="ECO:0000256" key="1">
    <source>
        <dbReference type="SAM" id="Phobius"/>
    </source>
</evidence>
<evidence type="ECO:0000313" key="2">
    <source>
        <dbReference type="EnsemblMetazoa" id="Aqu2.1.25092_001"/>
    </source>
</evidence>
<dbReference type="AlphaFoldDB" id="A0A1X7UCA7"/>
<feature type="transmembrane region" description="Helical" evidence="1">
    <location>
        <begin position="31"/>
        <end position="50"/>
    </location>
</feature>
<accession>A0A1X7UCA7</accession>
<protein>
    <submittedName>
        <fullName evidence="2">Uncharacterized protein</fullName>
    </submittedName>
</protein>
<keyword evidence="1" id="KW-0472">Membrane</keyword>
<organism evidence="2">
    <name type="scientific">Amphimedon queenslandica</name>
    <name type="common">Sponge</name>
    <dbReference type="NCBI Taxonomy" id="400682"/>
    <lineage>
        <taxon>Eukaryota</taxon>
        <taxon>Metazoa</taxon>
        <taxon>Porifera</taxon>
        <taxon>Demospongiae</taxon>
        <taxon>Heteroscleromorpha</taxon>
        <taxon>Haplosclerida</taxon>
        <taxon>Niphatidae</taxon>
        <taxon>Amphimedon</taxon>
    </lineage>
</organism>
<reference evidence="2" key="1">
    <citation type="submission" date="2017-05" db="UniProtKB">
        <authorList>
            <consortium name="EnsemblMetazoa"/>
        </authorList>
    </citation>
    <scope>IDENTIFICATION</scope>
</reference>
<keyword evidence="1" id="KW-1133">Transmembrane helix</keyword>